<evidence type="ECO:0000313" key="1">
    <source>
        <dbReference type="EMBL" id="MBB4154122.1"/>
    </source>
</evidence>
<dbReference type="EMBL" id="JACIEV010000005">
    <property type="protein sequence ID" value="MBB4154122.1"/>
    <property type="molecule type" value="Genomic_DNA"/>
</dbReference>
<name>A0A840FBV0_9SPHN</name>
<organism evidence="1 2">
    <name type="scientific">Sphingomonas jinjuensis</name>
    <dbReference type="NCBI Taxonomy" id="535907"/>
    <lineage>
        <taxon>Bacteria</taxon>
        <taxon>Pseudomonadati</taxon>
        <taxon>Pseudomonadota</taxon>
        <taxon>Alphaproteobacteria</taxon>
        <taxon>Sphingomonadales</taxon>
        <taxon>Sphingomonadaceae</taxon>
        <taxon>Sphingomonas</taxon>
    </lineage>
</organism>
<keyword evidence="2" id="KW-1185">Reference proteome</keyword>
<sequence length="149" mass="15851">MPTGRPTGDDLGGWLAANGFEPVEGPGTIADVALVRSLLVAAARDGRAMSYSEILRALGHRFTRPKMRALCKTLDAIDSAGAAAGEPGLAVLVVREGDRLPGQGWWVGRNDAPAREGVTARDYVDRHQAAAFTFWRYADRPLSVPAPLG</sequence>
<reference evidence="1 2" key="1">
    <citation type="submission" date="2020-08" db="EMBL/GenBank/DDBJ databases">
        <title>Genomic Encyclopedia of Type Strains, Phase IV (KMG-IV): sequencing the most valuable type-strain genomes for metagenomic binning, comparative biology and taxonomic classification.</title>
        <authorList>
            <person name="Goeker M."/>
        </authorList>
    </citation>
    <scope>NUCLEOTIDE SEQUENCE [LARGE SCALE GENOMIC DNA]</scope>
    <source>
        <strain evidence="1 2">YC6723</strain>
    </source>
</reference>
<gene>
    <name evidence="1" type="ORF">GGQ80_002032</name>
</gene>
<dbReference type="RefSeq" id="WP_246346990.1">
    <property type="nucleotide sequence ID" value="NZ_JACIEV010000005.1"/>
</dbReference>
<comment type="caution">
    <text evidence="1">The sequence shown here is derived from an EMBL/GenBank/DDBJ whole genome shotgun (WGS) entry which is preliminary data.</text>
</comment>
<protein>
    <recommendedName>
        <fullName evidence="3">Ribose-phosphate pyrophosphokinase</fullName>
    </recommendedName>
</protein>
<accession>A0A840FBV0</accession>
<evidence type="ECO:0008006" key="3">
    <source>
        <dbReference type="Google" id="ProtNLM"/>
    </source>
</evidence>
<dbReference type="AlphaFoldDB" id="A0A840FBV0"/>
<dbReference type="Proteomes" id="UP000529795">
    <property type="component" value="Unassembled WGS sequence"/>
</dbReference>
<evidence type="ECO:0000313" key="2">
    <source>
        <dbReference type="Proteomes" id="UP000529795"/>
    </source>
</evidence>
<proteinExistence type="predicted"/>